<feature type="chain" id="PRO_5032649216" evidence="1">
    <location>
        <begin position="22"/>
        <end position="245"/>
    </location>
</feature>
<proteinExistence type="predicted"/>
<comment type="caution">
    <text evidence="2">The sequence shown here is derived from an EMBL/GenBank/DDBJ whole genome shotgun (WGS) entry which is preliminary data.</text>
</comment>
<accession>A0A848H183</accession>
<name>A0A848H183_9BURK</name>
<evidence type="ECO:0000313" key="3">
    <source>
        <dbReference type="Proteomes" id="UP000541185"/>
    </source>
</evidence>
<dbReference type="Proteomes" id="UP000541185">
    <property type="component" value="Unassembled WGS sequence"/>
</dbReference>
<keyword evidence="3" id="KW-1185">Reference proteome</keyword>
<dbReference type="InterPro" id="IPR025737">
    <property type="entry name" value="FApF"/>
</dbReference>
<gene>
    <name evidence="2" type="ORF">HHL11_05970</name>
</gene>
<dbReference type="RefSeq" id="WP_169417508.1">
    <property type="nucleotide sequence ID" value="NZ_JABBFX010000001.1"/>
</dbReference>
<feature type="signal peptide" evidence="1">
    <location>
        <begin position="1"/>
        <end position="21"/>
    </location>
</feature>
<protein>
    <submittedName>
        <fullName evidence="2">Transporter</fullName>
    </submittedName>
</protein>
<dbReference type="AlphaFoldDB" id="A0A848H183"/>
<evidence type="ECO:0000313" key="2">
    <source>
        <dbReference type="EMBL" id="NML43289.1"/>
    </source>
</evidence>
<keyword evidence="1" id="KW-0732">Signal</keyword>
<evidence type="ECO:0000256" key="1">
    <source>
        <dbReference type="SAM" id="SignalP"/>
    </source>
</evidence>
<dbReference type="EMBL" id="JABBFX010000001">
    <property type="protein sequence ID" value="NML43289.1"/>
    <property type="molecule type" value="Genomic_DNA"/>
</dbReference>
<organism evidence="2 3">
    <name type="scientific">Ramlibacter agri</name>
    <dbReference type="NCBI Taxonomy" id="2728837"/>
    <lineage>
        <taxon>Bacteria</taxon>
        <taxon>Pseudomonadati</taxon>
        <taxon>Pseudomonadota</taxon>
        <taxon>Betaproteobacteria</taxon>
        <taxon>Burkholderiales</taxon>
        <taxon>Comamonadaceae</taxon>
        <taxon>Ramlibacter</taxon>
    </lineage>
</organism>
<sequence>MACTKGPVLLALLGVCTVVQAGPPFLTDDPEPVDLHHTEVNLALQGTRAADATSGSVAADVNHGCASETQCHIAVPVGFNRPAGGSMQAGVGDVELGVKYRFVNRTASGFMAAVYPTVFLPTGDSSRGLGNGRPQVWLPLWLQQSSGTWTWDAGTGYLTNPAPGARNSWFFGLLAQRALGERLKLGAEVFHRTPVADAAPHTTGFNVGATVRMAKDRNLLLSIGRGLQGVSANRGTLYLAWQLEL</sequence>
<reference evidence="2 3" key="1">
    <citation type="submission" date="2020-04" db="EMBL/GenBank/DDBJ databases">
        <title>Ramlibacter sp. G-1-2-2 isolated from soil.</title>
        <authorList>
            <person name="Dahal R.H."/>
        </authorList>
    </citation>
    <scope>NUCLEOTIDE SEQUENCE [LARGE SCALE GENOMIC DNA]</scope>
    <source>
        <strain evidence="2 3">G-1-2-2</strain>
    </source>
</reference>
<dbReference type="Pfam" id="PF13557">
    <property type="entry name" value="Phenol_MetA_deg"/>
    <property type="match status" value="1"/>
</dbReference>